<evidence type="ECO:0000259" key="2">
    <source>
        <dbReference type="Pfam" id="PF06985"/>
    </source>
</evidence>
<gene>
    <name evidence="3" type="ORF">FMEXI_7803</name>
</gene>
<feature type="repeat" description="ANK" evidence="1">
    <location>
        <begin position="158"/>
        <end position="190"/>
    </location>
</feature>
<reference evidence="3 4" key="1">
    <citation type="submission" date="2020-05" db="EMBL/GenBank/DDBJ databases">
        <title>Identification and distribution of gene clusters putatively required for synthesis of sphingolipid metabolism inhibitors in phylogenetically diverse species of the filamentous fungus Fusarium.</title>
        <authorList>
            <person name="Kim H.-S."/>
            <person name="Busman M."/>
            <person name="Brown D.W."/>
            <person name="Divon H."/>
            <person name="Uhlig S."/>
            <person name="Proctor R.H."/>
        </authorList>
    </citation>
    <scope>NUCLEOTIDE SEQUENCE [LARGE SCALE GENOMIC DNA]</scope>
    <source>
        <strain evidence="3 4">NRRL 53147</strain>
    </source>
</reference>
<dbReference type="EMBL" id="JAAOAM010000175">
    <property type="protein sequence ID" value="KAF5541755.1"/>
    <property type="molecule type" value="Genomic_DNA"/>
</dbReference>
<dbReference type="Pfam" id="PF12796">
    <property type="entry name" value="Ank_2"/>
    <property type="match status" value="1"/>
</dbReference>
<dbReference type="InterPro" id="IPR010730">
    <property type="entry name" value="HET"/>
</dbReference>
<name>A0A8H5IQQ3_9HYPO</name>
<organism evidence="3 4">
    <name type="scientific">Fusarium mexicanum</name>
    <dbReference type="NCBI Taxonomy" id="751941"/>
    <lineage>
        <taxon>Eukaryota</taxon>
        <taxon>Fungi</taxon>
        <taxon>Dikarya</taxon>
        <taxon>Ascomycota</taxon>
        <taxon>Pezizomycotina</taxon>
        <taxon>Sordariomycetes</taxon>
        <taxon>Hypocreomycetidae</taxon>
        <taxon>Hypocreales</taxon>
        <taxon>Nectriaceae</taxon>
        <taxon>Fusarium</taxon>
        <taxon>Fusarium fujikuroi species complex</taxon>
    </lineage>
</organism>
<dbReference type="Pfam" id="PF26639">
    <property type="entry name" value="Het-6_barrel"/>
    <property type="match status" value="1"/>
</dbReference>
<evidence type="ECO:0000313" key="4">
    <source>
        <dbReference type="Proteomes" id="UP000522262"/>
    </source>
</evidence>
<dbReference type="InterPro" id="IPR002110">
    <property type="entry name" value="Ankyrin_rpt"/>
</dbReference>
<dbReference type="AlphaFoldDB" id="A0A8H5IQQ3"/>
<dbReference type="PROSITE" id="PS50088">
    <property type="entry name" value="ANK_REPEAT"/>
    <property type="match status" value="1"/>
</dbReference>
<keyword evidence="4" id="KW-1185">Reference proteome</keyword>
<dbReference type="InterPro" id="IPR036770">
    <property type="entry name" value="Ankyrin_rpt-contain_sf"/>
</dbReference>
<proteinExistence type="predicted"/>
<protein>
    <submittedName>
        <fullName evidence="3">Heterokaryon incompatibility 6 OR allele</fullName>
    </submittedName>
</protein>
<dbReference type="SUPFAM" id="SSF48403">
    <property type="entry name" value="Ankyrin repeat"/>
    <property type="match status" value="1"/>
</dbReference>
<sequence>MNLPLQYKNFEYEALPSPTSIRLLRPVHIQKTPEAASINGVPLLQFVLEPSEHNDRPLYDALSYTWENPKPVRHGLPDEYVTQHKHVIAVNGRLLYITRNLYEALYRLQEPCRLSEDIDKRYQPWNKTRLIQAGEEGSLTLVMRCLEQGADHACQDKFGETALHYAAENGYPEIVKALLFAGAQPTTLDNSNRDPLACCIARKRRRWDETREILRNWVSQRGDNSHSEASTHGRGVSLWIDAICINQDDIAERNSQVAMMSQIYGSARCVVAWLGEEDDTTNAAFNCLSNIPQPVLQPTKVLARSYRNSYTRYCDHQRGKVLDINDRPHNIAMSVADVQSVINLFTRTWFSRTWVIQEATLAKDIYMICGSFHFEWSSIFALLFMLFGESASNDILSNGGPTAKFGKAGPGAQILTLFAIRSRNALMSRDATNARKSFLETDTVNPLCHQLSLLALFLLTWDFAVSDPRDKVFALLNVSGCSEGLTADYSKSIAEVFTEMAMILLRAEGYNKAYDLNGTMLDELEPLELLSFIQKPRAPRWKKSPMVPAFNVQLVSTRIYDDRYNAAGGRQAGISNPQAGILKVDISIVDTIAEVEEYPPEEGYRRIKNNDTIGLWLMIVSRLSPTYHSGESRIGAFWKTLASEHLKKSNRPDSAERYVQNMVLQWVAEHRRKDSIERHTDLCKIVEELLNADSSDLFLSISELINSNKGPMGKGWEMGTEERLFRWGLVRYMRGRCLMRTQLGYLAISSKDARPKDFVVIIAGGRTPFILRQSSNNQFTFIGEAYVHGIMYGEWLERQDCNFQPVEIR</sequence>
<dbReference type="PANTHER" id="PTHR24148:SF64">
    <property type="entry name" value="HETEROKARYON INCOMPATIBILITY DOMAIN-CONTAINING PROTEIN"/>
    <property type="match status" value="1"/>
</dbReference>
<dbReference type="InterPro" id="IPR052895">
    <property type="entry name" value="HetReg/Transcr_Mod"/>
</dbReference>
<dbReference type="Gene3D" id="1.25.40.20">
    <property type="entry name" value="Ankyrin repeat-containing domain"/>
    <property type="match status" value="1"/>
</dbReference>
<dbReference type="PROSITE" id="PS50297">
    <property type="entry name" value="ANK_REP_REGION"/>
    <property type="match status" value="1"/>
</dbReference>
<comment type="caution">
    <text evidence="3">The sequence shown here is derived from an EMBL/GenBank/DDBJ whole genome shotgun (WGS) entry which is preliminary data.</text>
</comment>
<feature type="domain" description="Heterokaryon incompatibility" evidence="2">
    <location>
        <begin position="237"/>
        <end position="358"/>
    </location>
</feature>
<dbReference type="PANTHER" id="PTHR24148">
    <property type="entry name" value="ANKYRIN REPEAT DOMAIN-CONTAINING PROTEIN 39 HOMOLOG-RELATED"/>
    <property type="match status" value="1"/>
</dbReference>
<keyword evidence="1" id="KW-0040">ANK repeat</keyword>
<dbReference type="SMART" id="SM00248">
    <property type="entry name" value="ANK"/>
    <property type="match status" value="1"/>
</dbReference>
<accession>A0A8H5IQQ3</accession>
<dbReference type="Pfam" id="PF06985">
    <property type="entry name" value="HET"/>
    <property type="match status" value="1"/>
</dbReference>
<evidence type="ECO:0000313" key="3">
    <source>
        <dbReference type="EMBL" id="KAF5541755.1"/>
    </source>
</evidence>
<dbReference type="Proteomes" id="UP000522262">
    <property type="component" value="Unassembled WGS sequence"/>
</dbReference>
<evidence type="ECO:0000256" key="1">
    <source>
        <dbReference type="PROSITE-ProRule" id="PRU00023"/>
    </source>
</evidence>